<proteinExistence type="predicted"/>
<name>A0A521FTT6_9SPHI</name>
<dbReference type="AlphaFoldDB" id="A0A521FTT6"/>
<evidence type="ECO:0000313" key="1">
    <source>
        <dbReference type="EMBL" id="SMO99609.1"/>
    </source>
</evidence>
<evidence type="ECO:0000313" key="2">
    <source>
        <dbReference type="Proteomes" id="UP000320300"/>
    </source>
</evidence>
<accession>A0A521FTT6</accession>
<organism evidence="1 2">
    <name type="scientific">Pedobacter westerhofensis</name>
    <dbReference type="NCBI Taxonomy" id="425512"/>
    <lineage>
        <taxon>Bacteria</taxon>
        <taxon>Pseudomonadati</taxon>
        <taxon>Bacteroidota</taxon>
        <taxon>Sphingobacteriia</taxon>
        <taxon>Sphingobacteriales</taxon>
        <taxon>Sphingobacteriaceae</taxon>
        <taxon>Pedobacter</taxon>
    </lineage>
</organism>
<keyword evidence="2" id="KW-1185">Reference proteome</keyword>
<protein>
    <submittedName>
        <fullName evidence="1">Uncharacterized protein</fullName>
    </submittedName>
</protein>
<gene>
    <name evidence="1" type="ORF">SAMN06265348_1246</name>
</gene>
<reference evidence="1 2" key="1">
    <citation type="submission" date="2017-05" db="EMBL/GenBank/DDBJ databases">
        <authorList>
            <person name="Varghese N."/>
            <person name="Submissions S."/>
        </authorList>
    </citation>
    <scope>NUCLEOTIDE SEQUENCE [LARGE SCALE GENOMIC DNA]</scope>
    <source>
        <strain evidence="1 2">DSM 19036</strain>
    </source>
</reference>
<sequence length="74" mass="8655">MRNNWVVIKLTACIVDLLHSNGLGVKEFTSPQEKLCHEKKAFAKEFMRMSVELNYNRPDIMTLAEDINVRILYK</sequence>
<dbReference type="EMBL" id="FXTN01000024">
    <property type="protein sequence ID" value="SMO99609.1"/>
    <property type="molecule type" value="Genomic_DNA"/>
</dbReference>
<dbReference type="Proteomes" id="UP000320300">
    <property type="component" value="Unassembled WGS sequence"/>
</dbReference>